<dbReference type="GO" id="GO:0006313">
    <property type="term" value="P:DNA transposition"/>
    <property type="evidence" value="ECO:0007669"/>
    <property type="project" value="InterPro"/>
</dbReference>
<reference evidence="2 3" key="1">
    <citation type="submission" date="2017-09" db="EMBL/GenBank/DDBJ databases">
        <title>Depth-based differentiation of microbial function through sediment-hosted aquifers and enrichment of novel symbionts in the deep terrestrial subsurface.</title>
        <authorList>
            <person name="Probst A.J."/>
            <person name="Ladd B."/>
            <person name="Jarett J.K."/>
            <person name="Geller-Mcgrath D.E."/>
            <person name="Sieber C.M."/>
            <person name="Emerson J.B."/>
            <person name="Anantharaman K."/>
            <person name="Thomas B.C."/>
            <person name="Malmstrom R."/>
            <person name="Stieglmeier M."/>
            <person name="Klingl A."/>
            <person name="Woyke T."/>
            <person name="Ryan C.M."/>
            <person name="Banfield J.F."/>
        </authorList>
    </citation>
    <scope>NUCLEOTIDE SEQUENCE [LARGE SCALE GENOMIC DNA]</scope>
    <source>
        <strain evidence="2">CG17_big_fil_post_rev_8_21_14_2_50_48_46</strain>
    </source>
</reference>
<protein>
    <submittedName>
        <fullName evidence="2">Transposase</fullName>
    </submittedName>
</protein>
<dbReference type="SUPFAM" id="SSF53098">
    <property type="entry name" value="Ribonuclease H-like"/>
    <property type="match status" value="1"/>
</dbReference>
<comment type="caution">
    <text evidence="2">The sequence shown here is derived from an EMBL/GenBank/DDBJ whole genome shotgun (WGS) entry which is preliminary data.</text>
</comment>
<evidence type="ECO:0000259" key="1">
    <source>
        <dbReference type="Pfam" id="PF01609"/>
    </source>
</evidence>
<dbReference type="AlphaFoldDB" id="A0A2M7GAG9"/>
<organism evidence="2 3">
    <name type="scientific">bacterium (Candidatus Blackallbacteria) CG17_big_fil_post_rev_8_21_14_2_50_48_46</name>
    <dbReference type="NCBI Taxonomy" id="2014261"/>
    <lineage>
        <taxon>Bacteria</taxon>
        <taxon>Candidatus Blackallbacteria</taxon>
    </lineage>
</organism>
<dbReference type="Proteomes" id="UP000231019">
    <property type="component" value="Unassembled WGS sequence"/>
</dbReference>
<dbReference type="EMBL" id="PFFQ01000005">
    <property type="protein sequence ID" value="PIW19147.1"/>
    <property type="molecule type" value="Genomic_DNA"/>
</dbReference>
<dbReference type="PANTHER" id="PTHR34614:SF2">
    <property type="entry name" value="TRANSPOSASE IS4-LIKE DOMAIN-CONTAINING PROTEIN"/>
    <property type="match status" value="1"/>
</dbReference>
<evidence type="ECO:0000313" key="3">
    <source>
        <dbReference type="Proteomes" id="UP000231019"/>
    </source>
</evidence>
<name>A0A2M7GAG9_9BACT</name>
<dbReference type="GO" id="GO:0003677">
    <property type="term" value="F:DNA binding"/>
    <property type="evidence" value="ECO:0007669"/>
    <property type="project" value="InterPro"/>
</dbReference>
<dbReference type="NCBIfam" id="NF033559">
    <property type="entry name" value="transpos_IS1634"/>
    <property type="match status" value="1"/>
</dbReference>
<sequence length="172" mass="19672">FELDEDRTVGLDAEGACYIVVTNLPAKELSAPEAIALYKRQSKVERGFRFLKGPQFFTSALFLKKPERVQGLLTVMTLALLVYSLAERRLRMALTEKNETLPNQIKQETATPTLRWIFYLLKDTNRVLLEIPGQPKQCLIEGINELKTKILRLFGTQVELYYQLNSLEGCSM</sequence>
<dbReference type="PANTHER" id="PTHR34614">
    <property type="match status" value="1"/>
</dbReference>
<gene>
    <name evidence="2" type="ORF">COW36_01675</name>
</gene>
<feature type="non-terminal residue" evidence="2">
    <location>
        <position position="1"/>
    </location>
</feature>
<evidence type="ECO:0000313" key="2">
    <source>
        <dbReference type="EMBL" id="PIW19147.1"/>
    </source>
</evidence>
<dbReference type="InterPro" id="IPR047654">
    <property type="entry name" value="IS1634_transpos"/>
</dbReference>
<accession>A0A2M7GAG9</accession>
<dbReference type="GO" id="GO:0004803">
    <property type="term" value="F:transposase activity"/>
    <property type="evidence" value="ECO:0007669"/>
    <property type="project" value="InterPro"/>
</dbReference>
<dbReference type="Pfam" id="PF01609">
    <property type="entry name" value="DDE_Tnp_1"/>
    <property type="match status" value="1"/>
</dbReference>
<feature type="domain" description="Transposase IS4-like" evidence="1">
    <location>
        <begin position="16"/>
        <end position="81"/>
    </location>
</feature>
<dbReference type="InterPro" id="IPR012337">
    <property type="entry name" value="RNaseH-like_sf"/>
</dbReference>
<proteinExistence type="predicted"/>
<dbReference type="InterPro" id="IPR002559">
    <property type="entry name" value="Transposase_11"/>
</dbReference>